<dbReference type="EMBL" id="JBHSWG010000001">
    <property type="protein sequence ID" value="MFC6760194.1"/>
    <property type="molecule type" value="Genomic_DNA"/>
</dbReference>
<dbReference type="SUPFAM" id="SSF54909">
    <property type="entry name" value="Dimeric alpha+beta barrel"/>
    <property type="match status" value="1"/>
</dbReference>
<evidence type="ECO:0008006" key="3">
    <source>
        <dbReference type="Google" id="ProtNLM"/>
    </source>
</evidence>
<sequence>MTQEHVSEIVTFRLIPGSDAAAFTRAAADLAPFIERSGGMIRRTLSVDETGLWTDHVIWEDMAAAERAAQGISKAPEAAALMAMIAPGEVQMRHARITLQQP</sequence>
<organism evidence="1 2">
    <name type="scientific">Sulfitobacter porphyrae</name>
    <dbReference type="NCBI Taxonomy" id="1246864"/>
    <lineage>
        <taxon>Bacteria</taxon>
        <taxon>Pseudomonadati</taxon>
        <taxon>Pseudomonadota</taxon>
        <taxon>Alphaproteobacteria</taxon>
        <taxon>Rhodobacterales</taxon>
        <taxon>Roseobacteraceae</taxon>
        <taxon>Sulfitobacter</taxon>
    </lineage>
</organism>
<keyword evidence="2" id="KW-1185">Reference proteome</keyword>
<gene>
    <name evidence="1" type="ORF">ACFQFQ_12980</name>
</gene>
<evidence type="ECO:0000313" key="1">
    <source>
        <dbReference type="EMBL" id="MFC6760194.1"/>
    </source>
</evidence>
<dbReference type="Proteomes" id="UP001596353">
    <property type="component" value="Unassembled WGS sequence"/>
</dbReference>
<evidence type="ECO:0000313" key="2">
    <source>
        <dbReference type="Proteomes" id="UP001596353"/>
    </source>
</evidence>
<accession>A0ABW2B3N8</accession>
<name>A0ABW2B3N8_9RHOB</name>
<dbReference type="InterPro" id="IPR011008">
    <property type="entry name" value="Dimeric_a/b-barrel"/>
</dbReference>
<proteinExistence type="predicted"/>
<reference evidence="2" key="1">
    <citation type="journal article" date="2019" name="Int. J. Syst. Evol. Microbiol.">
        <title>The Global Catalogue of Microorganisms (GCM) 10K type strain sequencing project: providing services to taxonomists for standard genome sequencing and annotation.</title>
        <authorList>
            <consortium name="The Broad Institute Genomics Platform"/>
            <consortium name="The Broad Institute Genome Sequencing Center for Infectious Disease"/>
            <person name="Wu L."/>
            <person name="Ma J."/>
        </authorList>
    </citation>
    <scope>NUCLEOTIDE SEQUENCE [LARGE SCALE GENOMIC DNA]</scope>
    <source>
        <strain evidence="2">CCUG 66188</strain>
    </source>
</reference>
<comment type="caution">
    <text evidence="1">The sequence shown here is derived from an EMBL/GenBank/DDBJ whole genome shotgun (WGS) entry which is preliminary data.</text>
</comment>
<protein>
    <recommendedName>
        <fullName evidence="3">ABM domain-containing protein</fullName>
    </recommendedName>
</protein>